<evidence type="ECO:0000256" key="2">
    <source>
        <dbReference type="ARBA" id="ARBA00014469"/>
    </source>
</evidence>
<dbReference type="InterPro" id="IPR001623">
    <property type="entry name" value="DnaJ_domain"/>
</dbReference>
<name>A0A7S1XFF0_9RHOD</name>
<evidence type="ECO:0000259" key="4">
    <source>
        <dbReference type="PROSITE" id="PS50076"/>
    </source>
</evidence>
<proteinExistence type="predicted"/>
<dbReference type="SUPFAM" id="SSF46689">
    <property type="entry name" value="Homeodomain-like"/>
    <property type="match status" value="2"/>
</dbReference>
<evidence type="ECO:0000259" key="6">
    <source>
        <dbReference type="PROSITE" id="PS51294"/>
    </source>
</evidence>
<dbReference type="GO" id="GO:0051083">
    <property type="term" value="P:'de novo' cotranslational protein folding"/>
    <property type="evidence" value="ECO:0007669"/>
    <property type="project" value="InterPro"/>
</dbReference>
<feature type="compositionally biased region" description="Polar residues" evidence="3">
    <location>
        <begin position="575"/>
        <end position="601"/>
    </location>
</feature>
<dbReference type="SMART" id="SM00717">
    <property type="entry name" value="SANT"/>
    <property type="match status" value="2"/>
</dbReference>
<dbReference type="Pfam" id="PF00226">
    <property type="entry name" value="DnaJ"/>
    <property type="match status" value="1"/>
</dbReference>
<dbReference type="GO" id="GO:0043022">
    <property type="term" value="F:ribosome binding"/>
    <property type="evidence" value="ECO:0007669"/>
    <property type="project" value="InterPro"/>
</dbReference>
<gene>
    <name evidence="7" type="ORF">CCAE0312_LOCUS6639</name>
</gene>
<dbReference type="InterPro" id="IPR001005">
    <property type="entry name" value="SANT/Myb"/>
</dbReference>
<comment type="subcellular location">
    <subcellularLocation>
        <location evidence="1">Cytoplasm</location>
        <location evidence="1">Cytosol</location>
    </subcellularLocation>
</comment>
<feature type="region of interest" description="Disordered" evidence="3">
    <location>
        <begin position="332"/>
        <end position="371"/>
    </location>
</feature>
<sequence>MAAGRRMLCLPCSTGDIAVDGVVVCEMAGMLTKSVELAGEAYQALWRRRYGRGGSRREGWRAKGDQKEGNGRARGEEDVEEDDDDDEGDDEGDEGDDVDQGDGTPGRAGNDSVRQFEKLSAKRTDDYYELLGLGSLRWRATEDDIRKAFRKMSLVYHPDKIAQTSKSLEEVEEDDVEERFKMIKKAYDILSDRKKRASYDSVDDFDDSIPSEKAMAGREPDEFYRIFGSCFELNARWSTSNRVPKLGTETTSWEEVMSFYDFWFSFKSWREFSLDIEFDPDQAESREEKRWIERQNAKKAKARRLEEAARIRFLVETAYKLDPRVLRKKEEDRTAKEEVKRRKQEEKEAEEARKEAERVRQEQEEEDKARIEKERRAAEKKEKEKMKKVFQKAKKRVRQCVEGQELKYLEAAEYICGSLSFTEVESIVHQIDSLDADASDSMRANLVLDLCSKHKSGEVVDEGGGLARTAPSSTTPPQASERESDAAVHAWSIDELSLLSKAVGKFPGGTRNRWDRVAEAVQTRSANECLRKANELRNSTQKDSGAQFDAFQRFIEKKKTDAISRGDPPPPAASDVTQPEQQTEGSLVSPMKSSAGTTPLSNPDGPPNNFNFTKKQQASLEDAMKKIPSSAGPDRWKKISALVAGKTPADCESRFKELVQYYKSKRTTSSSS</sequence>
<dbReference type="InterPro" id="IPR054076">
    <property type="entry name" value="ZUO1-like_ZHD"/>
</dbReference>
<reference evidence="7" key="1">
    <citation type="submission" date="2021-01" db="EMBL/GenBank/DDBJ databases">
        <authorList>
            <person name="Corre E."/>
            <person name="Pelletier E."/>
            <person name="Niang G."/>
            <person name="Scheremetjew M."/>
            <person name="Finn R."/>
            <person name="Kale V."/>
            <person name="Holt S."/>
            <person name="Cochrane G."/>
            <person name="Meng A."/>
            <person name="Brown T."/>
            <person name="Cohen L."/>
        </authorList>
    </citation>
    <scope>NUCLEOTIDE SEQUENCE</scope>
    <source>
        <strain evidence="7">SAG 36.94</strain>
    </source>
</reference>
<dbReference type="EMBL" id="HBGH01011947">
    <property type="protein sequence ID" value="CAD9234550.1"/>
    <property type="molecule type" value="Transcribed_RNA"/>
</dbReference>
<dbReference type="PROSITE" id="PS00636">
    <property type="entry name" value="DNAJ_1"/>
    <property type="match status" value="1"/>
</dbReference>
<feature type="region of interest" description="Disordered" evidence="3">
    <location>
        <begin position="560"/>
        <end position="613"/>
    </location>
</feature>
<protein>
    <recommendedName>
        <fullName evidence="2">DnaJ homolog subfamily C member 2</fullName>
    </recommendedName>
</protein>
<dbReference type="GO" id="GO:0005829">
    <property type="term" value="C:cytosol"/>
    <property type="evidence" value="ECO:0007669"/>
    <property type="project" value="UniProtKB-SubCell"/>
</dbReference>
<evidence type="ECO:0000313" key="7">
    <source>
        <dbReference type="EMBL" id="CAD9234550.1"/>
    </source>
</evidence>
<dbReference type="SMART" id="SM00271">
    <property type="entry name" value="DnaJ"/>
    <property type="match status" value="1"/>
</dbReference>
<dbReference type="CDD" id="cd06257">
    <property type="entry name" value="DnaJ"/>
    <property type="match status" value="1"/>
</dbReference>
<feature type="compositionally biased region" description="Acidic residues" evidence="3">
    <location>
        <begin position="77"/>
        <end position="100"/>
    </location>
</feature>
<evidence type="ECO:0000259" key="5">
    <source>
        <dbReference type="PROSITE" id="PS50090"/>
    </source>
</evidence>
<dbReference type="Gene3D" id="1.10.10.60">
    <property type="entry name" value="Homeodomain-like"/>
    <property type="match status" value="2"/>
</dbReference>
<dbReference type="InterPro" id="IPR017930">
    <property type="entry name" value="Myb_dom"/>
</dbReference>
<feature type="domain" description="HTH myb-type" evidence="6">
    <location>
        <begin position="490"/>
        <end position="541"/>
    </location>
</feature>
<feature type="compositionally biased region" description="Basic and acidic residues" evidence="3">
    <location>
        <begin position="55"/>
        <end position="76"/>
    </location>
</feature>
<feature type="domain" description="J" evidence="4">
    <location>
        <begin position="126"/>
        <end position="203"/>
    </location>
</feature>
<dbReference type="InterPro" id="IPR036869">
    <property type="entry name" value="J_dom_sf"/>
</dbReference>
<dbReference type="PROSITE" id="PS51294">
    <property type="entry name" value="HTH_MYB"/>
    <property type="match status" value="1"/>
</dbReference>
<feature type="region of interest" description="Disordered" evidence="3">
    <location>
        <begin position="52"/>
        <end position="115"/>
    </location>
</feature>
<dbReference type="GO" id="GO:0006450">
    <property type="term" value="P:regulation of translational fidelity"/>
    <property type="evidence" value="ECO:0007669"/>
    <property type="project" value="InterPro"/>
</dbReference>
<dbReference type="Pfam" id="PF23082">
    <property type="entry name" value="Myb_DNA-binding_2"/>
    <property type="match status" value="1"/>
</dbReference>
<accession>A0A7S1XFF0</accession>
<dbReference type="PROSITE" id="PS50076">
    <property type="entry name" value="DNAJ_2"/>
    <property type="match status" value="1"/>
</dbReference>
<dbReference type="PANTHER" id="PTHR43999">
    <property type="entry name" value="DNAJ HOMOLOG SUBFAMILY C MEMBER 2"/>
    <property type="match status" value="1"/>
</dbReference>
<dbReference type="PROSITE" id="PS50090">
    <property type="entry name" value="MYB_LIKE"/>
    <property type="match status" value="2"/>
</dbReference>
<dbReference type="PANTHER" id="PTHR43999:SF1">
    <property type="entry name" value="DNAJ HOMOLOG SUBFAMILY C MEMBER 2"/>
    <property type="match status" value="1"/>
</dbReference>
<evidence type="ECO:0000256" key="3">
    <source>
        <dbReference type="SAM" id="MobiDB-lite"/>
    </source>
</evidence>
<feature type="domain" description="Myb-like" evidence="5">
    <location>
        <begin position="611"/>
        <end position="659"/>
    </location>
</feature>
<dbReference type="InterPro" id="IPR009057">
    <property type="entry name" value="Homeodomain-like_sf"/>
</dbReference>
<dbReference type="SUPFAM" id="SSF46565">
    <property type="entry name" value="Chaperone J-domain"/>
    <property type="match status" value="1"/>
</dbReference>
<dbReference type="PRINTS" id="PR00625">
    <property type="entry name" value="JDOMAIN"/>
</dbReference>
<organism evidence="7">
    <name type="scientific">Compsopogon caeruleus</name>
    <dbReference type="NCBI Taxonomy" id="31354"/>
    <lineage>
        <taxon>Eukaryota</taxon>
        <taxon>Rhodophyta</taxon>
        <taxon>Compsopogonophyceae</taxon>
        <taxon>Compsopogonales</taxon>
        <taxon>Compsopogonaceae</taxon>
        <taxon>Compsopogon</taxon>
    </lineage>
</organism>
<dbReference type="CDD" id="cd00167">
    <property type="entry name" value="SANT"/>
    <property type="match status" value="2"/>
</dbReference>
<feature type="domain" description="Myb-like" evidence="5">
    <location>
        <begin position="483"/>
        <end position="537"/>
    </location>
</feature>
<dbReference type="Gene3D" id="1.10.287.110">
    <property type="entry name" value="DnaJ domain"/>
    <property type="match status" value="1"/>
</dbReference>
<dbReference type="GO" id="GO:0030544">
    <property type="term" value="F:Hsp70 protein binding"/>
    <property type="evidence" value="ECO:0007669"/>
    <property type="project" value="InterPro"/>
</dbReference>
<dbReference type="AlphaFoldDB" id="A0A7S1XFF0"/>
<feature type="region of interest" description="Disordered" evidence="3">
    <location>
        <begin position="460"/>
        <end position="483"/>
    </location>
</feature>
<evidence type="ECO:0000256" key="1">
    <source>
        <dbReference type="ARBA" id="ARBA00004514"/>
    </source>
</evidence>
<dbReference type="InterPro" id="IPR018253">
    <property type="entry name" value="DnaJ_domain_CS"/>
</dbReference>
<dbReference type="Pfam" id="PF21884">
    <property type="entry name" value="ZUO1-like_ZHD"/>
    <property type="match status" value="1"/>
</dbReference>
<dbReference type="InterPro" id="IPR044634">
    <property type="entry name" value="Zuotin/DnaJC2"/>
</dbReference>